<keyword evidence="1" id="KW-1185">Reference proteome</keyword>
<reference evidence="2" key="1">
    <citation type="submission" date="2016-11" db="UniProtKB">
        <authorList>
            <consortium name="WormBaseParasite"/>
        </authorList>
    </citation>
    <scope>IDENTIFICATION</scope>
</reference>
<dbReference type="Proteomes" id="UP000095283">
    <property type="component" value="Unplaced"/>
</dbReference>
<evidence type="ECO:0000313" key="1">
    <source>
        <dbReference type="Proteomes" id="UP000095283"/>
    </source>
</evidence>
<name>A0A1I7XAF4_HETBA</name>
<evidence type="ECO:0000313" key="2">
    <source>
        <dbReference type="WBParaSite" id="Hba_14498"/>
    </source>
</evidence>
<protein>
    <submittedName>
        <fullName evidence="2">Sortilin_C domain-containing protein</fullName>
    </submittedName>
</protein>
<dbReference type="WBParaSite" id="Hba_14498">
    <property type="protein sequence ID" value="Hba_14498"/>
    <property type="gene ID" value="Hba_14498"/>
</dbReference>
<accession>A0A1I7XAF4</accession>
<dbReference type="AlphaFoldDB" id="A0A1I7XAF4"/>
<organism evidence="1 2">
    <name type="scientific">Heterorhabditis bacteriophora</name>
    <name type="common">Entomopathogenic nematode worm</name>
    <dbReference type="NCBI Taxonomy" id="37862"/>
    <lineage>
        <taxon>Eukaryota</taxon>
        <taxon>Metazoa</taxon>
        <taxon>Ecdysozoa</taxon>
        <taxon>Nematoda</taxon>
        <taxon>Chromadorea</taxon>
        <taxon>Rhabditida</taxon>
        <taxon>Rhabditina</taxon>
        <taxon>Rhabditomorpha</taxon>
        <taxon>Strongyloidea</taxon>
        <taxon>Heterorhabditidae</taxon>
        <taxon>Heterorhabditis</taxon>
    </lineage>
</organism>
<proteinExistence type="predicted"/>
<sequence>MQLQVCCDDFCPFSTEIGVKRGHKRWLKRTVECPPKTQQLTFECINSGLKEGICGLDDIFIDNKNCLKMFDGPDDI</sequence>